<keyword evidence="3" id="KW-1185">Reference proteome</keyword>
<dbReference type="InterPro" id="IPR033490">
    <property type="entry name" value="LRP130"/>
</dbReference>
<feature type="chain" id="PRO_5043138769" evidence="1">
    <location>
        <begin position="18"/>
        <end position="145"/>
    </location>
</feature>
<evidence type="ECO:0000313" key="2">
    <source>
        <dbReference type="EMBL" id="VDK67755.1"/>
    </source>
</evidence>
<organism evidence="4">
    <name type="scientific">Gongylonema pulchrum</name>
    <dbReference type="NCBI Taxonomy" id="637853"/>
    <lineage>
        <taxon>Eukaryota</taxon>
        <taxon>Metazoa</taxon>
        <taxon>Ecdysozoa</taxon>
        <taxon>Nematoda</taxon>
        <taxon>Chromadorea</taxon>
        <taxon>Rhabditida</taxon>
        <taxon>Spirurina</taxon>
        <taxon>Spiruromorpha</taxon>
        <taxon>Spiruroidea</taxon>
        <taxon>Gongylonematidae</taxon>
        <taxon>Gongylonema</taxon>
    </lineage>
</organism>
<dbReference type="Proteomes" id="UP000271098">
    <property type="component" value="Unassembled WGS sequence"/>
</dbReference>
<dbReference type="EMBL" id="UYRT01028489">
    <property type="protein sequence ID" value="VDK67755.1"/>
    <property type="molecule type" value="Genomic_DNA"/>
</dbReference>
<evidence type="ECO:0000256" key="1">
    <source>
        <dbReference type="SAM" id="SignalP"/>
    </source>
</evidence>
<dbReference type="GO" id="GO:0003730">
    <property type="term" value="F:mRNA 3'-UTR binding"/>
    <property type="evidence" value="ECO:0007669"/>
    <property type="project" value="TreeGrafter"/>
</dbReference>
<gene>
    <name evidence="2" type="ORF">GPUH_LOCUS9067</name>
</gene>
<reference evidence="4" key="1">
    <citation type="submission" date="2016-06" db="UniProtKB">
        <authorList>
            <consortium name="WormBaseParasite"/>
        </authorList>
    </citation>
    <scope>IDENTIFICATION</scope>
</reference>
<name>A0A183DK22_9BILA</name>
<keyword evidence="1" id="KW-0732">Signal</keyword>
<dbReference type="GO" id="GO:0005739">
    <property type="term" value="C:mitochondrion"/>
    <property type="evidence" value="ECO:0007669"/>
    <property type="project" value="TreeGrafter"/>
</dbReference>
<evidence type="ECO:0000313" key="3">
    <source>
        <dbReference type="Proteomes" id="UP000271098"/>
    </source>
</evidence>
<dbReference type="AlphaFoldDB" id="A0A183DK22"/>
<feature type="signal peptide" evidence="1">
    <location>
        <begin position="1"/>
        <end position="17"/>
    </location>
</feature>
<accession>A0A183DK22</accession>
<dbReference type="PANTHER" id="PTHR46669">
    <property type="entry name" value="LEUCINE-RICH PPR MOTIF-CONTAINING PROTEIN, MITOCHONDRIAL"/>
    <property type="match status" value="1"/>
</dbReference>
<dbReference type="OrthoDB" id="185373at2759"/>
<reference evidence="2 3" key="2">
    <citation type="submission" date="2018-11" db="EMBL/GenBank/DDBJ databases">
        <authorList>
            <consortium name="Pathogen Informatics"/>
        </authorList>
    </citation>
    <scope>NUCLEOTIDE SEQUENCE [LARGE SCALE GENOMIC DNA]</scope>
</reference>
<evidence type="ECO:0000313" key="4">
    <source>
        <dbReference type="WBParaSite" id="GPUH_0000907301-mRNA-1"/>
    </source>
</evidence>
<protein>
    <submittedName>
        <fullName evidence="2 4">Uncharacterized protein</fullName>
    </submittedName>
</protein>
<dbReference type="PANTHER" id="PTHR46669:SF1">
    <property type="entry name" value="LEUCINE-RICH PPR MOTIF-CONTAINING PROTEIN, MITOCHONDRIAL"/>
    <property type="match status" value="1"/>
</dbReference>
<dbReference type="GO" id="GO:0070129">
    <property type="term" value="P:regulation of mitochondrial translation"/>
    <property type="evidence" value="ECO:0007669"/>
    <property type="project" value="TreeGrafter"/>
</dbReference>
<sequence length="145" mass="16455">MHVPFLISLCGLPMSNATNTEKALLINRFWAALLNSNIAVTLPMLKSRLSTLLAIEQKFDAWKMLRETEATFKLNPDEDFFALLLKQLSLTGDINSFDSMLAEIERRQLPVNMSMRASQICCYLKSADKEAVEAVIQVRVSLRIY</sequence>
<dbReference type="WBParaSite" id="GPUH_0000907301-mRNA-1">
    <property type="protein sequence ID" value="GPUH_0000907301-mRNA-1"/>
    <property type="gene ID" value="GPUH_0000907301"/>
</dbReference>
<dbReference type="GO" id="GO:0005634">
    <property type="term" value="C:nucleus"/>
    <property type="evidence" value="ECO:0007669"/>
    <property type="project" value="TreeGrafter"/>
</dbReference>
<proteinExistence type="predicted"/>